<dbReference type="AlphaFoldDB" id="A0A1Q8C0S4"/>
<protein>
    <recommendedName>
        <fullName evidence="4">Intracellular proteinase inhibitor BsuPI domain-containing protein</fullName>
    </recommendedName>
</protein>
<proteinExistence type="predicted"/>
<evidence type="ECO:0000313" key="2">
    <source>
        <dbReference type="EMBL" id="OLF07957.1"/>
    </source>
</evidence>
<dbReference type="Proteomes" id="UP000185596">
    <property type="component" value="Unassembled WGS sequence"/>
</dbReference>
<sequence>MTGPPTRPPTTSRTTPPGPPAPPKACPDAVVRVTARPAARSNPVGSRPVLRLYVTNAGPVPCVRDVNRKLRELLIFSADGRTRLWSSNDCYQPPEPDQRVLVPARPLVFELRWAGRTSAPGCPRERRQVPPGTYRLIGKLGRLAGGPVPLVLTP</sequence>
<name>A0A1Q8C0S4_9PSEU</name>
<evidence type="ECO:0000313" key="3">
    <source>
        <dbReference type="Proteomes" id="UP000185596"/>
    </source>
</evidence>
<evidence type="ECO:0008006" key="4">
    <source>
        <dbReference type="Google" id="ProtNLM"/>
    </source>
</evidence>
<accession>A0A1Q8C0S4</accession>
<feature type="compositionally biased region" description="Pro residues" evidence="1">
    <location>
        <begin position="16"/>
        <end position="25"/>
    </location>
</feature>
<organism evidence="2 3">
    <name type="scientific">Actinophytocola xanthii</name>
    <dbReference type="NCBI Taxonomy" id="1912961"/>
    <lineage>
        <taxon>Bacteria</taxon>
        <taxon>Bacillati</taxon>
        <taxon>Actinomycetota</taxon>
        <taxon>Actinomycetes</taxon>
        <taxon>Pseudonocardiales</taxon>
        <taxon>Pseudonocardiaceae</taxon>
    </lineage>
</organism>
<keyword evidence="3" id="KW-1185">Reference proteome</keyword>
<dbReference type="EMBL" id="MSIE01000099">
    <property type="protein sequence ID" value="OLF07957.1"/>
    <property type="molecule type" value="Genomic_DNA"/>
</dbReference>
<gene>
    <name evidence="2" type="ORF">BU204_34815</name>
</gene>
<evidence type="ECO:0000256" key="1">
    <source>
        <dbReference type="SAM" id="MobiDB-lite"/>
    </source>
</evidence>
<dbReference type="STRING" id="1912961.BU204_34815"/>
<reference evidence="2 3" key="1">
    <citation type="submission" date="2016-12" db="EMBL/GenBank/DDBJ databases">
        <title>The draft genome sequence of Actinophytocola sp. 11-183.</title>
        <authorList>
            <person name="Wang W."/>
            <person name="Yuan L."/>
        </authorList>
    </citation>
    <scope>NUCLEOTIDE SEQUENCE [LARGE SCALE GENOMIC DNA]</scope>
    <source>
        <strain evidence="2 3">11-183</strain>
    </source>
</reference>
<comment type="caution">
    <text evidence="2">The sequence shown here is derived from an EMBL/GenBank/DDBJ whole genome shotgun (WGS) entry which is preliminary data.</text>
</comment>
<feature type="region of interest" description="Disordered" evidence="1">
    <location>
        <begin position="1"/>
        <end position="27"/>
    </location>
</feature>